<dbReference type="Proteomes" id="UP000739538">
    <property type="component" value="Unassembled WGS sequence"/>
</dbReference>
<dbReference type="PROSITE" id="PS51257">
    <property type="entry name" value="PROKAR_LIPOPROTEIN"/>
    <property type="match status" value="1"/>
</dbReference>
<feature type="region of interest" description="Disordered" evidence="1">
    <location>
        <begin position="118"/>
        <end position="158"/>
    </location>
</feature>
<reference evidence="4" key="2">
    <citation type="journal article" date="2021" name="Microbiome">
        <title>Successional dynamics and alternative stable states in a saline activated sludge microbial community over 9 years.</title>
        <authorList>
            <person name="Wang Y."/>
            <person name="Ye J."/>
            <person name="Ju F."/>
            <person name="Liu L."/>
            <person name="Boyd J.A."/>
            <person name="Deng Y."/>
            <person name="Parks D.H."/>
            <person name="Jiang X."/>
            <person name="Yin X."/>
            <person name="Woodcroft B.J."/>
            <person name="Tyson G.W."/>
            <person name="Hugenholtz P."/>
            <person name="Polz M.F."/>
            <person name="Zhang T."/>
        </authorList>
    </citation>
    <scope>NUCLEOTIDE SEQUENCE</scope>
    <source>
        <strain evidence="4">HKST-UBA02</strain>
    </source>
</reference>
<dbReference type="EMBL" id="JAGQHS010000386">
    <property type="protein sequence ID" value="MCA9759545.1"/>
    <property type="molecule type" value="Genomic_DNA"/>
</dbReference>
<dbReference type="AlphaFoldDB" id="A0A956SGA0"/>
<name>A0A956SGA0_UNCEI</name>
<feature type="transmembrane region" description="Helical" evidence="2">
    <location>
        <begin position="194"/>
        <end position="221"/>
    </location>
</feature>
<evidence type="ECO:0000256" key="1">
    <source>
        <dbReference type="SAM" id="MobiDB-lite"/>
    </source>
</evidence>
<keyword evidence="3" id="KW-0732">Signal</keyword>
<evidence type="ECO:0000256" key="3">
    <source>
        <dbReference type="SAM" id="SignalP"/>
    </source>
</evidence>
<protein>
    <recommendedName>
        <fullName evidence="6">DUF3153 domain-containing protein</fullName>
    </recommendedName>
</protein>
<keyword evidence="2" id="KW-1133">Transmembrane helix</keyword>
<evidence type="ECO:0008006" key="6">
    <source>
        <dbReference type="Google" id="ProtNLM"/>
    </source>
</evidence>
<proteinExistence type="predicted"/>
<comment type="caution">
    <text evidence="4">The sequence shown here is derived from an EMBL/GenBank/DDBJ whole genome shotgun (WGS) entry which is preliminary data.</text>
</comment>
<reference evidence="4" key="1">
    <citation type="submission" date="2020-04" db="EMBL/GenBank/DDBJ databases">
        <authorList>
            <person name="Zhang T."/>
        </authorList>
    </citation>
    <scope>NUCLEOTIDE SEQUENCE</scope>
    <source>
        <strain evidence="4">HKST-UBA02</strain>
    </source>
</reference>
<feature type="chain" id="PRO_5036716437" description="DUF3153 domain-containing protein" evidence="3">
    <location>
        <begin position="23"/>
        <end position="237"/>
    </location>
</feature>
<evidence type="ECO:0000256" key="2">
    <source>
        <dbReference type="SAM" id="Phobius"/>
    </source>
</evidence>
<evidence type="ECO:0000313" key="4">
    <source>
        <dbReference type="EMBL" id="MCA9759545.1"/>
    </source>
</evidence>
<sequence>MLWKAGCFVAILGLVVSFSSCAFFGRAIKTATDAREVANLPIEPGTETVHSVWVDRGKGAQLRIEAKVLLVESEVDGGNPIVQLSMPVNYSVYQGEDGERLHAGAGELTGSVIVPAADSPHRDSFDPEVTLTHTSASFDPTGGPDATSRKRTGGGSEVPLSIRVEIGATDDDGSPVESARLYVIERPLEGAAGWTWSGVASFVLGPVIGTIGLILFIVGLIRRSKASNRPGPQGRPI</sequence>
<accession>A0A956SGA0</accession>
<evidence type="ECO:0000313" key="5">
    <source>
        <dbReference type="Proteomes" id="UP000739538"/>
    </source>
</evidence>
<keyword evidence="2" id="KW-0812">Transmembrane</keyword>
<gene>
    <name evidence="4" type="ORF">KDA27_27365</name>
</gene>
<feature type="signal peptide" evidence="3">
    <location>
        <begin position="1"/>
        <end position="22"/>
    </location>
</feature>
<keyword evidence="2" id="KW-0472">Membrane</keyword>
<organism evidence="4 5">
    <name type="scientific">Eiseniibacteriota bacterium</name>
    <dbReference type="NCBI Taxonomy" id="2212470"/>
    <lineage>
        <taxon>Bacteria</taxon>
        <taxon>Candidatus Eiseniibacteriota</taxon>
    </lineage>
</organism>